<protein>
    <submittedName>
        <fullName evidence="2">Uncharacterized protein</fullName>
    </submittedName>
</protein>
<evidence type="ECO:0000313" key="2">
    <source>
        <dbReference type="EMBL" id="PRQ56109.1"/>
    </source>
</evidence>
<sequence length="84" mass="9696">MSLNHYVGVADTDGVLDCEKNSEIDRERDRELQSEGDIIHNDLRIERKRELQRVAGRKREVQEEAPGLFSKLHQSGLGHDKRQS</sequence>
<dbReference type="Gramene" id="PRQ56109">
    <property type="protein sequence ID" value="PRQ56109"/>
    <property type="gene ID" value="RchiOBHm_Chr1g0332161"/>
</dbReference>
<keyword evidence="3" id="KW-1185">Reference proteome</keyword>
<organism evidence="2 3">
    <name type="scientific">Rosa chinensis</name>
    <name type="common">China rose</name>
    <dbReference type="NCBI Taxonomy" id="74649"/>
    <lineage>
        <taxon>Eukaryota</taxon>
        <taxon>Viridiplantae</taxon>
        <taxon>Streptophyta</taxon>
        <taxon>Embryophyta</taxon>
        <taxon>Tracheophyta</taxon>
        <taxon>Spermatophyta</taxon>
        <taxon>Magnoliopsida</taxon>
        <taxon>eudicotyledons</taxon>
        <taxon>Gunneridae</taxon>
        <taxon>Pentapetalae</taxon>
        <taxon>rosids</taxon>
        <taxon>fabids</taxon>
        <taxon>Rosales</taxon>
        <taxon>Rosaceae</taxon>
        <taxon>Rosoideae</taxon>
        <taxon>Rosoideae incertae sedis</taxon>
        <taxon>Rosa</taxon>
    </lineage>
</organism>
<evidence type="ECO:0000313" key="3">
    <source>
        <dbReference type="Proteomes" id="UP000238479"/>
    </source>
</evidence>
<proteinExistence type="predicted"/>
<accession>A0A2P6SBS6</accession>
<reference evidence="2 3" key="1">
    <citation type="journal article" date="2018" name="Nat. Genet.">
        <title>The Rosa genome provides new insights in the design of modern roses.</title>
        <authorList>
            <person name="Bendahmane M."/>
        </authorList>
    </citation>
    <scope>NUCLEOTIDE SEQUENCE [LARGE SCALE GENOMIC DNA]</scope>
    <source>
        <strain evidence="3">cv. Old Blush</strain>
    </source>
</reference>
<dbReference type="Proteomes" id="UP000238479">
    <property type="component" value="Chromosome 1"/>
</dbReference>
<evidence type="ECO:0000256" key="1">
    <source>
        <dbReference type="SAM" id="MobiDB-lite"/>
    </source>
</evidence>
<dbReference type="EMBL" id="PDCK01000039">
    <property type="protein sequence ID" value="PRQ56109.1"/>
    <property type="molecule type" value="Genomic_DNA"/>
</dbReference>
<gene>
    <name evidence="2" type="ORF">RchiOBHm_Chr1g0332161</name>
</gene>
<comment type="caution">
    <text evidence="2">The sequence shown here is derived from an EMBL/GenBank/DDBJ whole genome shotgun (WGS) entry which is preliminary data.</text>
</comment>
<name>A0A2P6SBS6_ROSCH</name>
<dbReference type="AlphaFoldDB" id="A0A2P6SBS6"/>
<feature type="region of interest" description="Disordered" evidence="1">
    <location>
        <begin position="57"/>
        <end position="84"/>
    </location>
</feature>